<feature type="non-terminal residue" evidence="1">
    <location>
        <position position="1"/>
    </location>
</feature>
<dbReference type="AlphaFoldDB" id="A0A1A8S7T7"/>
<accession>A0A1A8S7T7</accession>
<sequence length="88" mass="9780">TPPVLCLLLPHCFHVLCPVIIKEPFEFSSLSASLLPPQRLDPYLRSTHPARPDRLSLFSNFVTLNIPKFLSHSIGLGLQQSSNQFPSG</sequence>
<organism evidence="1">
    <name type="scientific">Nothobranchius rachovii</name>
    <name type="common">bluefin notho</name>
    <dbReference type="NCBI Taxonomy" id="451742"/>
    <lineage>
        <taxon>Eukaryota</taxon>
        <taxon>Metazoa</taxon>
        <taxon>Chordata</taxon>
        <taxon>Craniata</taxon>
        <taxon>Vertebrata</taxon>
        <taxon>Euteleostomi</taxon>
        <taxon>Actinopterygii</taxon>
        <taxon>Neopterygii</taxon>
        <taxon>Teleostei</taxon>
        <taxon>Neoteleostei</taxon>
        <taxon>Acanthomorphata</taxon>
        <taxon>Ovalentaria</taxon>
        <taxon>Atherinomorphae</taxon>
        <taxon>Cyprinodontiformes</taxon>
        <taxon>Nothobranchiidae</taxon>
        <taxon>Nothobranchius</taxon>
    </lineage>
</organism>
<name>A0A1A8S7T7_9TELE</name>
<gene>
    <name evidence="1" type="primary">PONZR2</name>
</gene>
<reference evidence="1" key="1">
    <citation type="submission" date="2016-05" db="EMBL/GenBank/DDBJ databases">
        <authorList>
            <person name="Lavstsen T."/>
            <person name="Jespersen J.S."/>
        </authorList>
    </citation>
    <scope>NUCLEOTIDE SEQUENCE</scope>
    <source>
        <tissue evidence="1">Brain</tissue>
    </source>
</reference>
<reference evidence="1" key="2">
    <citation type="submission" date="2016-06" db="EMBL/GenBank/DDBJ databases">
        <title>The genome of a short-lived fish provides insights into sex chromosome evolution and the genetic control of aging.</title>
        <authorList>
            <person name="Reichwald K."/>
            <person name="Felder M."/>
            <person name="Petzold A."/>
            <person name="Koch P."/>
            <person name="Groth M."/>
            <person name="Platzer M."/>
        </authorList>
    </citation>
    <scope>NUCLEOTIDE SEQUENCE</scope>
    <source>
        <tissue evidence="1">Brain</tissue>
    </source>
</reference>
<protein>
    <submittedName>
        <fullName evidence="1">Plac8 onzin related protein 2</fullName>
    </submittedName>
</protein>
<feature type="non-terminal residue" evidence="1">
    <location>
        <position position="88"/>
    </location>
</feature>
<evidence type="ECO:0000313" key="1">
    <source>
        <dbReference type="EMBL" id="SBS14002.1"/>
    </source>
</evidence>
<dbReference type="EMBL" id="HAEI01011698">
    <property type="protein sequence ID" value="SBS14002.1"/>
    <property type="molecule type" value="Transcribed_RNA"/>
</dbReference>
<proteinExistence type="predicted"/>